<keyword evidence="4 5" id="KW-0808">Transferase</keyword>
<evidence type="ECO:0000256" key="4">
    <source>
        <dbReference type="ARBA" id="ARBA00022679"/>
    </source>
</evidence>
<comment type="subcellular location">
    <subcellularLocation>
        <location evidence="5">Golgi apparatus</location>
        <location evidence="5">Golgi stack membrane</location>
        <topology evidence="5">Single-pass type II membrane protein</topology>
    </subcellularLocation>
</comment>
<keyword evidence="5" id="KW-0472">Membrane</keyword>
<comment type="similarity">
    <text evidence="2 5">Belongs to the glycosyltransferase 10 family.</text>
</comment>
<dbReference type="PANTHER" id="PTHR11929">
    <property type="entry name" value="ALPHA- 1,3 -FUCOSYLTRANSFERASE"/>
    <property type="match status" value="1"/>
</dbReference>
<evidence type="ECO:0000259" key="6">
    <source>
        <dbReference type="Pfam" id="PF00852"/>
    </source>
</evidence>
<dbReference type="SUPFAM" id="SSF53756">
    <property type="entry name" value="UDP-Glycosyltransferase/glycogen phosphorylase"/>
    <property type="match status" value="1"/>
</dbReference>
<keyword evidence="5" id="KW-0812">Transmembrane</keyword>
<evidence type="ECO:0000256" key="2">
    <source>
        <dbReference type="ARBA" id="ARBA00008919"/>
    </source>
</evidence>
<gene>
    <name evidence="7" type="ORF">M9Y10_031445</name>
</gene>
<reference evidence="7 8" key="1">
    <citation type="submission" date="2024-04" db="EMBL/GenBank/DDBJ databases">
        <title>Tritrichomonas musculus Genome.</title>
        <authorList>
            <person name="Alves-Ferreira E."/>
            <person name="Grigg M."/>
            <person name="Lorenzi H."/>
            <person name="Galac M."/>
        </authorList>
    </citation>
    <scope>NUCLEOTIDE SEQUENCE [LARGE SCALE GENOMIC DNA]</scope>
    <source>
        <strain evidence="7 8">EAF2021</strain>
    </source>
</reference>
<dbReference type="InterPro" id="IPR001503">
    <property type="entry name" value="Glyco_trans_10"/>
</dbReference>
<accession>A0ABR2H0N3</accession>
<dbReference type="PANTHER" id="PTHR11929:SF194">
    <property type="entry name" value="ALPHA-(1,3)-FUCOSYLTRANSFERASE 10"/>
    <property type="match status" value="1"/>
</dbReference>
<evidence type="ECO:0000256" key="1">
    <source>
        <dbReference type="ARBA" id="ARBA00004922"/>
    </source>
</evidence>
<comment type="pathway">
    <text evidence="1">Protein modification; protein glycosylation.</text>
</comment>
<dbReference type="EMBL" id="JAPFFF010000050">
    <property type="protein sequence ID" value="KAK8839740.1"/>
    <property type="molecule type" value="Genomic_DNA"/>
</dbReference>
<evidence type="ECO:0000256" key="3">
    <source>
        <dbReference type="ARBA" id="ARBA00022676"/>
    </source>
</evidence>
<feature type="domain" description="Fucosyltransferase C-terminal" evidence="6">
    <location>
        <begin position="138"/>
        <end position="312"/>
    </location>
</feature>
<keyword evidence="3 5" id="KW-0328">Glycosyltransferase</keyword>
<keyword evidence="8" id="KW-1185">Reference proteome</keyword>
<dbReference type="InterPro" id="IPR038577">
    <property type="entry name" value="GT10-like_C_sf"/>
</dbReference>
<dbReference type="EC" id="2.4.1.-" evidence="5"/>
<comment type="caution">
    <text evidence="7">The sequence shown here is derived from an EMBL/GenBank/DDBJ whole genome shotgun (WGS) entry which is preliminary data.</text>
</comment>
<organism evidence="7 8">
    <name type="scientific">Tritrichomonas musculus</name>
    <dbReference type="NCBI Taxonomy" id="1915356"/>
    <lineage>
        <taxon>Eukaryota</taxon>
        <taxon>Metamonada</taxon>
        <taxon>Parabasalia</taxon>
        <taxon>Tritrichomonadida</taxon>
        <taxon>Tritrichomonadidae</taxon>
        <taxon>Tritrichomonas</taxon>
    </lineage>
</organism>
<name>A0ABR2H0N3_9EUKA</name>
<proteinExistence type="inferred from homology"/>
<dbReference type="InterPro" id="IPR055270">
    <property type="entry name" value="Glyco_tran_10_C"/>
</dbReference>
<evidence type="ECO:0000256" key="5">
    <source>
        <dbReference type="RuleBase" id="RU003832"/>
    </source>
</evidence>
<keyword evidence="5" id="KW-0333">Golgi apparatus</keyword>
<evidence type="ECO:0000313" key="8">
    <source>
        <dbReference type="Proteomes" id="UP001470230"/>
    </source>
</evidence>
<protein>
    <recommendedName>
        <fullName evidence="5">Fucosyltransferase</fullName>
        <ecNumber evidence="5">2.4.1.-</ecNumber>
    </recommendedName>
</protein>
<dbReference type="Pfam" id="PF00852">
    <property type="entry name" value="Glyco_transf_10"/>
    <property type="match status" value="1"/>
</dbReference>
<dbReference type="Gene3D" id="3.40.50.11660">
    <property type="entry name" value="Glycosyl transferase family 10, C-terminal domain"/>
    <property type="match status" value="1"/>
</dbReference>
<evidence type="ECO:0000313" key="7">
    <source>
        <dbReference type="EMBL" id="KAK8839740.1"/>
    </source>
</evidence>
<dbReference type="Proteomes" id="UP001470230">
    <property type="component" value="Unassembled WGS sequence"/>
</dbReference>
<sequence>MKPFSFTQQYKIFRPITKINKSKIFYVYHRGGSYIDPVDPKGERCLIPYDYTKDITKANLIVYNALDNYRDISNERDPNLRPDQLTCLQSMESTTNYPKIYSNRKSFNYTMLYSLYSDVPIPYAEFFESNEKPLNISEKKGHLLCAFISNCHATNGRKDYVTELMKYIKVDSYGRCLTNSEIPSEMKRAGDKYRVKEAVIRYYKFTIAFENSNDPDYISEKLFQPLRYGSVPIFRGCNNLADFAPPHSTIDANDFRSPKELAEYLLYLDKNDTAYNEYFQWKYDNDIGNIPRIRFFRDRSESSLCALVERIHGLWINPYLTGDWKRKTESLMTCNKCLDDFDLEHRRIPVLRSDGWTYEYPLGDYWSRVLNVSTDKSPEKPIIIPCNTSDKLAWARRVSPYMKYFLSIFPPFY</sequence>